<dbReference type="PANTHER" id="PTHR35794:SF2">
    <property type="entry name" value="CELL DIVISION PROTEIN DIVIVA"/>
    <property type="match status" value="1"/>
</dbReference>
<evidence type="ECO:0000313" key="2">
    <source>
        <dbReference type="EMBL" id="ESL04723.1"/>
    </source>
</evidence>
<dbReference type="AlphaFoldDB" id="V2Y729"/>
<dbReference type="InterPro" id="IPR007793">
    <property type="entry name" value="DivIVA_fam"/>
</dbReference>
<dbReference type="STRING" id="592026.GCWU0000282_000110"/>
<feature type="region of interest" description="Disordered" evidence="1">
    <location>
        <begin position="254"/>
        <end position="291"/>
    </location>
</feature>
<feature type="region of interest" description="Disordered" evidence="1">
    <location>
        <begin position="329"/>
        <end position="349"/>
    </location>
</feature>
<reference evidence="2 3" key="1">
    <citation type="submission" date="2013-06" db="EMBL/GenBank/DDBJ databases">
        <authorList>
            <person name="Weinstock G."/>
            <person name="Sodergren E."/>
            <person name="Clifton S."/>
            <person name="Fulton L."/>
            <person name="Fulton B."/>
            <person name="Courtney L."/>
            <person name="Fronick C."/>
            <person name="Harrison M."/>
            <person name="Strong C."/>
            <person name="Farmer C."/>
            <person name="Delahaunty K."/>
            <person name="Markovic C."/>
            <person name="Hall O."/>
            <person name="Minx P."/>
            <person name="Tomlinson C."/>
            <person name="Mitreva M."/>
            <person name="Nelson J."/>
            <person name="Hou S."/>
            <person name="Wollam A."/>
            <person name="Pepin K.H."/>
            <person name="Johnson M."/>
            <person name="Bhonagiri V."/>
            <person name="Nash W.E."/>
            <person name="Warren W."/>
            <person name="Chinwalla A."/>
            <person name="Mardis E.R."/>
            <person name="Wilson R.K."/>
        </authorList>
    </citation>
    <scope>NUCLEOTIDE SEQUENCE [LARGE SCALE GENOMIC DNA]</scope>
    <source>
        <strain evidence="2 3">ATCC 51271</strain>
    </source>
</reference>
<gene>
    <name evidence="2" type="ORF">GCWU0000282_000110</name>
</gene>
<evidence type="ECO:0000256" key="1">
    <source>
        <dbReference type="SAM" id="MobiDB-lite"/>
    </source>
</evidence>
<dbReference type="OrthoDB" id="9815492at2"/>
<organism evidence="2 3">
    <name type="scientific">Catonella morbi ATCC 51271</name>
    <dbReference type="NCBI Taxonomy" id="592026"/>
    <lineage>
        <taxon>Bacteria</taxon>
        <taxon>Bacillati</taxon>
        <taxon>Bacillota</taxon>
        <taxon>Clostridia</taxon>
        <taxon>Lachnospirales</taxon>
        <taxon>Lachnospiraceae</taxon>
        <taxon>Catonella</taxon>
    </lineage>
</organism>
<dbReference type="EMBL" id="ACIL03000002">
    <property type="protein sequence ID" value="ESL04723.1"/>
    <property type="molecule type" value="Genomic_DNA"/>
</dbReference>
<dbReference type="Proteomes" id="UP000018227">
    <property type="component" value="Unassembled WGS sequence"/>
</dbReference>
<keyword evidence="3" id="KW-1185">Reference proteome</keyword>
<dbReference type="eggNOG" id="COG3599">
    <property type="taxonomic scope" value="Bacteria"/>
</dbReference>
<comment type="caution">
    <text evidence="2">The sequence shown here is derived from an EMBL/GenBank/DDBJ whole genome shotgun (WGS) entry which is preliminary data.</text>
</comment>
<dbReference type="HOGENOM" id="CLU_643553_0_0_9"/>
<evidence type="ECO:0000313" key="3">
    <source>
        <dbReference type="Proteomes" id="UP000018227"/>
    </source>
</evidence>
<dbReference type="Pfam" id="PF05103">
    <property type="entry name" value="DivIVA"/>
    <property type="match status" value="1"/>
</dbReference>
<dbReference type="RefSeq" id="WP_023353015.1">
    <property type="nucleotide sequence ID" value="NZ_KI535366.1"/>
</dbReference>
<protein>
    <recommendedName>
        <fullName evidence="4">DivIVA domain protein</fullName>
    </recommendedName>
</protein>
<dbReference type="Gene3D" id="6.10.250.660">
    <property type="match status" value="1"/>
</dbReference>
<accession>V2Y729</accession>
<sequence length="426" mass="50014">MLSLNEIRNHEFKWGIGYSKKSVDEFMLEIAGSYDEMYKETIELKDKMASLSEGLQYYKSIEKTLQKAMVLVQKASDEEREKAMNNAKLIEKEAHTRAEEVLTQAKYDLDSIFRQTDDLNRRFELYKAHIRNLITTQLELVDSDSYNITVNDLEGYLKLKQKLEDVKDIVHEKVEATKTGGTENEKAKFEEAKAEVIQPDIIKPDILKNDEVVVEELSENEAEIEKYIIEELKKSEADVGKNIIEELRKREVEAEKNKKEELRKKEAEAEKNKKEELKKKEAEAEKNRREELRRLELDFEQNKSEELRKSEVEIDQSIDEELNKIVAEAERNKNEEAKNEEVKNEEPKRSDIRFEKNRIDGLRKERVHNAKMNASSIKENLISRIPNENVNMGRAITRPFAEKGDMDNLNRKALVNRYRNSENERE</sequence>
<proteinExistence type="predicted"/>
<evidence type="ECO:0008006" key="4">
    <source>
        <dbReference type="Google" id="ProtNLM"/>
    </source>
</evidence>
<dbReference type="PANTHER" id="PTHR35794">
    <property type="entry name" value="CELL DIVISION PROTEIN DIVIVA"/>
    <property type="match status" value="1"/>
</dbReference>
<name>V2Y729_9FIRM</name>